<accession>A0A5J4T7N1</accession>
<organism evidence="1 2">
    <name type="scientific">Streblomastix strix</name>
    <dbReference type="NCBI Taxonomy" id="222440"/>
    <lineage>
        <taxon>Eukaryota</taxon>
        <taxon>Metamonada</taxon>
        <taxon>Preaxostyla</taxon>
        <taxon>Oxymonadida</taxon>
        <taxon>Streblomastigidae</taxon>
        <taxon>Streblomastix</taxon>
    </lineage>
</organism>
<comment type="caution">
    <text evidence="1">The sequence shown here is derived from an EMBL/GenBank/DDBJ whole genome shotgun (WGS) entry which is preliminary data.</text>
</comment>
<dbReference type="AlphaFoldDB" id="A0A5J4T7N1"/>
<dbReference type="Proteomes" id="UP000324800">
    <property type="component" value="Unassembled WGS sequence"/>
</dbReference>
<reference evidence="1 2" key="1">
    <citation type="submission" date="2019-03" db="EMBL/GenBank/DDBJ databases">
        <title>Single cell metagenomics reveals metabolic interactions within the superorganism composed of flagellate Streblomastix strix and complex community of Bacteroidetes bacteria on its surface.</title>
        <authorList>
            <person name="Treitli S.C."/>
            <person name="Kolisko M."/>
            <person name="Husnik F."/>
            <person name="Keeling P."/>
            <person name="Hampl V."/>
        </authorList>
    </citation>
    <scope>NUCLEOTIDE SEQUENCE [LARGE SCALE GENOMIC DNA]</scope>
    <source>
        <strain evidence="1">ST1C</strain>
    </source>
</reference>
<protein>
    <submittedName>
        <fullName evidence="1">Uncharacterized protein</fullName>
    </submittedName>
</protein>
<evidence type="ECO:0000313" key="1">
    <source>
        <dbReference type="EMBL" id="KAA6353711.1"/>
    </source>
</evidence>
<feature type="non-terminal residue" evidence="1">
    <location>
        <position position="174"/>
    </location>
</feature>
<gene>
    <name evidence="1" type="ORF">EZS28_050762</name>
</gene>
<name>A0A5J4T7N1_9EUKA</name>
<sequence length="174" mass="19550">MQGNANERLLIHLLEVKDLYVGSKHSLGQYKLIEIEVDMKVRFYKIGEHSEGQKTSTTARRVQLSEIADNGLVSTYGVAQSSENRSVENTGMGWQVEVGQKNDGRFEMVGSDNWGQQSKDVRIENTYIQSKYRSGDNRMGSGIGGNGGEQGIGGESRWRSYTAVWERIQKEGRR</sequence>
<dbReference type="EMBL" id="SNRW01037582">
    <property type="protein sequence ID" value="KAA6353711.1"/>
    <property type="molecule type" value="Genomic_DNA"/>
</dbReference>
<evidence type="ECO:0000313" key="2">
    <source>
        <dbReference type="Proteomes" id="UP000324800"/>
    </source>
</evidence>
<proteinExistence type="predicted"/>